<evidence type="ECO:0008006" key="2">
    <source>
        <dbReference type="Google" id="ProtNLM"/>
    </source>
</evidence>
<sequence length="86" mass="9302">MAKEQDLPLNPMKISGVCGRLLCCLGYESEQYHTIKGRLPKEGQRVSTPMGVASVVSGNPLKETVLVEMEGGARVELSVNEVTILD</sequence>
<dbReference type="EMBL" id="BARV01028103">
    <property type="protein sequence ID" value="GAI44617.1"/>
    <property type="molecule type" value="Genomic_DNA"/>
</dbReference>
<name>X1NKU8_9ZZZZ</name>
<gene>
    <name evidence="1" type="ORF">S06H3_45076</name>
</gene>
<dbReference type="NCBIfam" id="NF041131">
    <property type="entry name" value="RicT_YaaT_fam"/>
    <property type="match status" value="1"/>
</dbReference>
<proteinExistence type="predicted"/>
<evidence type="ECO:0000313" key="1">
    <source>
        <dbReference type="EMBL" id="GAI44617.1"/>
    </source>
</evidence>
<organism evidence="1">
    <name type="scientific">marine sediment metagenome</name>
    <dbReference type="NCBI Taxonomy" id="412755"/>
    <lineage>
        <taxon>unclassified sequences</taxon>
        <taxon>metagenomes</taxon>
        <taxon>ecological metagenomes</taxon>
    </lineage>
</organism>
<comment type="caution">
    <text evidence="1">The sequence shown here is derived from an EMBL/GenBank/DDBJ whole genome shotgun (WGS) entry which is preliminary data.</text>
</comment>
<accession>X1NKU8</accession>
<reference evidence="1" key="1">
    <citation type="journal article" date="2014" name="Front. Microbiol.">
        <title>High frequency of phylogenetically diverse reductive dehalogenase-homologous genes in deep subseafloor sedimentary metagenomes.</title>
        <authorList>
            <person name="Kawai M."/>
            <person name="Futagami T."/>
            <person name="Toyoda A."/>
            <person name="Takaki Y."/>
            <person name="Nishi S."/>
            <person name="Hori S."/>
            <person name="Arai W."/>
            <person name="Tsubouchi T."/>
            <person name="Morono Y."/>
            <person name="Uchiyama I."/>
            <person name="Ito T."/>
            <person name="Fujiyama A."/>
            <person name="Inagaki F."/>
            <person name="Takami H."/>
        </authorList>
    </citation>
    <scope>NUCLEOTIDE SEQUENCE</scope>
    <source>
        <strain evidence="1">Expedition CK06-06</strain>
    </source>
</reference>
<protein>
    <recommendedName>
        <fullName evidence="2">PSP1 C-terminal domain-containing protein</fullName>
    </recommendedName>
</protein>
<dbReference type="AlphaFoldDB" id="X1NKU8"/>